<dbReference type="InterPro" id="IPR011711">
    <property type="entry name" value="GntR_C"/>
</dbReference>
<dbReference type="SMART" id="SM00895">
    <property type="entry name" value="FCD"/>
    <property type="match status" value="1"/>
</dbReference>
<protein>
    <recommendedName>
        <fullName evidence="5">HTH gntR-type domain-containing protein</fullName>
    </recommendedName>
</protein>
<feature type="compositionally biased region" description="Low complexity" evidence="4">
    <location>
        <begin position="1"/>
        <end position="14"/>
    </location>
</feature>
<accession>A0ABP9H4T4</accession>
<feature type="domain" description="HTH gntR-type" evidence="5">
    <location>
        <begin position="51"/>
        <end position="118"/>
    </location>
</feature>
<dbReference type="EMBL" id="BAABHS010000008">
    <property type="protein sequence ID" value="GAA4961702.1"/>
    <property type="molecule type" value="Genomic_DNA"/>
</dbReference>
<dbReference type="Pfam" id="PF00392">
    <property type="entry name" value="GntR"/>
    <property type="match status" value="1"/>
</dbReference>
<evidence type="ECO:0000256" key="3">
    <source>
        <dbReference type="ARBA" id="ARBA00023163"/>
    </source>
</evidence>
<evidence type="ECO:0000256" key="2">
    <source>
        <dbReference type="ARBA" id="ARBA00023125"/>
    </source>
</evidence>
<reference evidence="7" key="1">
    <citation type="journal article" date="2019" name="Int. J. Syst. Evol. Microbiol.">
        <title>The Global Catalogue of Microorganisms (GCM) 10K type strain sequencing project: providing services to taxonomists for standard genome sequencing and annotation.</title>
        <authorList>
            <consortium name="The Broad Institute Genomics Platform"/>
            <consortium name="The Broad Institute Genome Sequencing Center for Infectious Disease"/>
            <person name="Wu L."/>
            <person name="Ma J."/>
        </authorList>
    </citation>
    <scope>NUCLEOTIDE SEQUENCE [LARGE SCALE GENOMIC DNA]</scope>
    <source>
        <strain evidence="7">JCM 17986</strain>
    </source>
</reference>
<keyword evidence="2" id="KW-0238">DNA-binding</keyword>
<evidence type="ECO:0000256" key="4">
    <source>
        <dbReference type="SAM" id="MobiDB-lite"/>
    </source>
</evidence>
<dbReference type="InterPro" id="IPR000524">
    <property type="entry name" value="Tscrpt_reg_HTH_GntR"/>
</dbReference>
<feature type="compositionally biased region" description="Basic and acidic residues" evidence="4">
    <location>
        <begin position="20"/>
        <end position="43"/>
    </location>
</feature>
<dbReference type="SUPFAM" id="SSF46785">
    <property type="entry name" value="Winged helix' DNA-binding domain"/>
    <property type="match status" value="1"/>
</dbReference>
<evidence type="ECO:0000259" key="5">
    <source>
        <dbReference type="PROSITE" id="PS50949"/>
    </source>
</evidence>
<organism evidence="6 7">
    <name type="scientific">Yinghuangia aomiensis</name>
    <dbReference type="NCBI Taxonomy" id="676205"/>
    <lineage>
        <taxon>Bacteria</taxon>
        <taxon>Bacillati</taxon>
        <taxon>Actinomycetota</taxon>
        <taxon>Actinomycetes</taxon>
        <taxon>Kitasatosporales</taxon>
        <taxon>Streptomycetaceae</taxon>
        <taxon>Yinghuangia</taxon>
    </lineage>
</organism>
<dbReference type="Pfam" id="PF07729">
    <property type="entry name" value="FCD"/>
    <property type="match status" value="1"/>
</dbReference>
<dbReference type="PROSITE" id="PS50949">
    <property type="entry name" value="HTH_GNTR"/>
    <property type="match status" value="1"/>
</dbReference>
<proteinExistence type="predicted"/>
<dbReference type="InterPro" id="IPR036390">
    <property type="entry name" value="WH_DNA-bd_sf"/>
</dbReference>
<comment type="caution">
    <text evidence="6">The sequence shown here is derived from an EMBL/GenBank/DDBJ whole genome shotgun (WGS) entry which is preliminary data.</text>
</comment>
<feature type="region of interest" description="Disordered" evidence="4">
    <location>
        <begin position="1"/>
        <end position="50"/>
    </location>
</feature>
<dbReference type="InterPro" id="IPR036388">
    <property type="entry name" value="WH-like_DNA-bd_sf"/>
</dbReference>
<dbReference type="Gene3D" id="1.20.120.530">
    <property type="entry name" value="GntR ligand-binding domain-like"/>
    <property type="match status" value="1"/>
</dbReference>
<keyword evidence="7" id="KW-1185">Reference proteome</keyword>
<dbReference type="InterPro" id="IPR008920">
    <property type="entry name" value="TF_FadR/GntR_C"/>
</dbReference>
<gene>
    <name evidence="6" type="ORF">GCM10023205_26530</name>
</gene>
<dbReference type="RefSeq" id="WP_345675618.1">
    <property type="nucleotide sequence ID" value="NZ_BAABHS010000008.1"/>
</dbReference>
<evidence type="ECO:0000256" key="1">
    <source>
        <dbReference type="ARBA" id="ARBA00023015"/>
    </source>
</evidence>
<dbReference type="CDD" id="cd07377">
    <property type="entry name" value="WHTH_GntR"/>
    <property type="match status" value="1"/>
</dbReference>
<evidence type="ECO:0000313" key="7">
    <source>
        <dbReference type="Proteomes" id="UP001500466"/>
    </source>
</evidence>
<dbReference type="SUPFAM" id="SSF48008">
    <property type="entry name" value="GntR ligand-binding domain-like"/>
    <property type="match status" value="1"/>
</dbReference>
<evidence type="ECO:0000313" key="6">
    <source>
        <dbReference type="EMBL" id="GAA4961702.1"/>
    </source>
</evidence>
<dbReference type="Gene3D" id="1.10.10.10">
    <property type="entry name" value="Winged helix-like DNA-binding domain superfamily/Winged helix DNA-binding domain"/>
    <property type="match status" value="1"/>
</dbReference>
<name>A0ABP9H4T4_9ACTN</name>
<dbReference type="PANTHER" id="PTHR43537:SF45">
    <property type="entry name" value="GNTR FAMILY REGULATORY PROTEIN"/>
    <property type="match status" value="1"/>
</dbReference>
<keyword evidence="3" id="KW-0804">Transcription</keyword>
<sequence>MRRSGRSSTSAHRTSASRKHPAEHSLEVVITDRRGDKRSEHEAGFGGLARPTSAQQVAQYIRTLIFDNRLRTGDRVPQDEIAADLRVSRVPVREAVIALDREGWVTSEPHRGAFVNGLDENSTRDHYDLLGMLYGYTARRATERGTRQEVEALEAAHRRLQAATDPGEYLDWSTEFLRRLLVMARSRRITAMARLLTTNLVPGNFFAEVPGVMDIQKAGLRVVTAAIADGDGATAQRELAAMLHSQADKVVDLLRARRLL</sequence>
<keyword evidence="1" id="KW-0805">Transcription regulation</keyword>
<dbReference type="SMART" id="SM00345">
    <property type="entry name" value="HTH_GNTR"/>
    <property type="match status" value="1"/>
</dbReference>
<dbReference type="PANTHER" id="PTHR43537">
    <property type="entry name" value="TRANSCRIPTIONAL REGULATOR, GNTR FAMILY"/>
    <property type="match status" value="1"/>
</dbReference>
<dbReference type="Proteomes" id="UP001500466">
    <property type="component" value="Unassembled WGS sequence"/>
</dbReference>